<protein>
    <submittedName>
        <fullName evidence="1">Uncharacterized protein</fullName>
    </submittedName>
</protein>
<keyword evidence="2" id="KW-1185">Reference proteome</keyword>
<reference evidence="1" key="1">
    <citation type="submission" date="2018-05" db="EMBL/GenBank/DDBJ databases">
        <title>Draft genome of Mucuna pruriens seed.</title>
        <authorList>
            <person name="Nnadi N.E."/>
            <person name="Vos R."/>
            <person name="Hasami M.H."/>
            <person name="Devisetty U.K."/>
            <person name="Aguiy J.C."/>
        </authorList>
    </citation>
    <scope>NUCLEOTIDE SEQUENCE [LARGE SCALE GENOMIC DNA]</scope>
    <source>
        <strain evidence="1">JCA_2017</strain>
    </source>
</reference>
<comment type="caution">
    <text evidence="1">The sequence shown here is derived from an EMBL/GenBank/DDBJ whole genome shotgun (WGS) entry which is preliminary data.</text>
</comment>
<gene>
    <name evidence="1" type="ORF">CR513_39362</name>
</gene>
<dbReference type="EMBL" id="QJKJ01008319">
    <property type="protein sequence ID" value="RDX80110.1"/>
    <property type="molecule type" value="Genomic_DNA"/>
</dbReference>
<sequence>MENREAFAWSPEDMPDIDPDFLCHWLSIAPGMPPVCQKKRRLGEEKRKTTEEETTKLLQAKFVREVKYPSWLSNVVMVKKLSDKWRMGDIPKANKTDLQESYQPLVGGIRGRLGGKTHMEDGHSESLTSIFSILRKHQLKLNLDKCSFEIKA</sequence>
<dbReference type="Gene3D" id="3.10.10.10">
    <property type="entry name" value="HIV Type 1 Reverse Transcriptase, subunit A, domain 1"/>
    <property type="match status" value="1"/>
</dbReference>
<evidence type="ECO:0000313" key="2">
    <source>
        <dbReference type="Proteomes" id="UP000257109"/>
    </source>
</evidence>
<dbReference type="InterPro" id="IPR053134">
    <property type="entry name" value="RNA-dir_DNA_polymerase"/>
</dbReference>
<dbReference type="AlphaFoldDB" id="A0A371FPJ9"/>
<proteinExistence type="predicted"/>
<dbReference type="PANTHER" id="PTHR24559">
    <property type="entry name" value="TRANSPOSON TY3-I GAG-POL POLYPROTEIN"/>
    <property type="match status" value="1"/>
</dbReference>
<dbReference type="Proteomes" id="UP000257109">
    <property type="component" value="Unassembled WGS sequence"/>
</dbReference>
<evidence type="ECO:0000313" key="1">
    <source>
        <dbReference type="EMBL" id="RDX80110.1"/>
    </source>
</evidence>
<dbReference type="SUPFAM" id="SSF56672">
    <property type="entry name" value="DNA/RNA polymerases"/>
    <property type="match status" value="1"/>
</dbReference>
<organism evidence="1 2">
    <name type="scientific">Mucuna pruriens</name>
    <name type="common">Velvet bean</name>
    <name type="synonym">Dolichos pruriens</name>
    <dbReference type="NCBI Taxonomy" id="157652"/>
    <lineage>
        <taxon>Eukaryota</taxon>
        <taxon>Viridiplantae</taxon>
        <taxon>Streptophyta</taxon>
        <taxon>Embryophyta</taxon>
        <taxon>Tracheophyta</taxon>
        <taxon>Spermatophyta</taxon>
        <taxon>Magnoliopsida</taxon>
        <taxon>eudicotyledons</taxon>
        <taxon>Gunneridae</taxon>
        <taxon>Pentapetalae</taxon>
        <taxon>rosids</taxon>
        <taxon>fabids</taxon>
        <taxon>Fabales</taxon>
        <taxon>Fabaceae</taxon>
        <taxon>Papilionoideae</taxon>
        <taxon>50 kb inversion clade</taxon>
        <taxon>NPAAA clade</taxon>
        <taxon>indigoferoid/millettioid clade</taxon>
        <taxon>Phaseoleae</taxon>
        <taxon>Mucuna</taxon>
    </lineage>
</organism>
<accession>A0A371FPJ9</accession>
<dbReference type="PANTHER" id="PTHR24559:SF444">
    <property type="entry name" value="REVERSE TRANSCRIPTASE DOMAIN-CONTAINING PROTEIN"/>
    <property type="match status" value="1"/>
</dbReference>
<dbReference type="InterPro" id="IPR043502">
    <property type="entry name" value="DNA/RNA_pol_sf"/>
</dbReference>
<feature type="non-terminal residue" evidence="1">
    <location>
        <position position="1"/>
    </location>
</feature>
<name>A0A371FPJ9_MUCPR</name>
<dbReference type="OrthoDB" id="1928766at2759"/>